<dbReference type="GeneID" id="20325342"/>
<feature type="compositionally biased region" description="Basic residues" evidence="1">
    <location>
        <begin position="97"/>
        <end position="106"/>
    </location>
</feature>
<dbReference type="CTD" id="20325342"/>
<evidence type="ECO:0000256" key="1">
    <source>
        <dbReference type="SAM" id="MobiDB-lite"/>
    </source>
</evidence>
<proteinExistence type="predicted"/>
<dbReference type="AlphaFoldDB" id="A0A074YZM7"/>
<accession>A0A074YZM7</accession>
<evidence type="ECO:0000313" key="3">
    <source>
        <dbReference type="Proteomes" id="UP000054324"/>
    </source>
</evidence>
<organism evidence="2 3">
    <name type="scientific">Opisthorchis viverrini</name>
    <name type="common">Southeast Asian liver fluke</name>
    <dbReference type="NCBI Taxonomy" id="6198"/>
    <lineage>
        <taxon>Eukaryota</taxon>
        <taxon>Metazoa</taxon>
        <taxon>Spiralia</taxon>
        <taxon>Lophotrochozoa</taxon>
        <taxon>Platyhelminthes</taxon>
        <taxon>Trematoda</taxon>
        <taxon>Digenea</taxon>
        <taxon>Opisthorchiida</taxon>
        <taxon>Opisthorchiata</taxon>
        <taxon>Opisthorchiidae</taxon>
        <taxon>Opisthorchis</taxon>
    </lineage>
</organism>
<name>A0A074YZM7_OPIVI</name>
<protein>
    <submittedName>
        <fullName evidence="2">Uncharacterized protein</fullName>
    </submittedName>
</protein>
<sequence length="118" mass="13177">MKDITKGLGAVGATCLPEWGPDGLHWAWLETFRKSRAQEERNSHHYSSANTPILTMIDPWGKGPQEYNRYNSCSTLSVPNCHPTRRKHEGQDTARLPRPRQGKSRGRGQGSDHGPSGQ</sequence>
<dbReference type="Proteomes" id="UP000054324">
    <property type="component" value="Unassembled WGS sequence"/>
</dbReference>
<dbReference type="EMBL" id="KL597077">
    <property type="protein sequence ID" value="KER20221.1"/>
    <property type="molecule type" value="Genomic_DNA"/>
</dbReference>
<feature type="region of interest" description="Disordered" evidence="1">
    <location>
        <begin position="74"/>
        <end position="118"/>
    </location>
</feature>
<feature type="compositionally biased region" description="Gly residues" evidence="1">
    <location>
        <begin position="107"/>
        <end position="118"/>
    </location>
</feature>
<dbReference type="RefSeq" id="XP_009176028.1">
    <property type="nucleotide sequence ID" value="XM_009177764.1"/>
</dbReference>
<dbReference type="KEGG" id="ovi:T265_11174"/>
<gene>
    <name evidence="2" type="ORF">T265_11174</name>
</gene>
<evidence type="ECO:0000313" key="2">
    <source>
        <dbReference type="EMBL" id="KER20221.1"/>
    </source>
</evidence>
<keyword evidence="3" id="KW-1185">Reference proteome</keyword>
<reference evidence="2 3" key="1">
    <citation type="submission" date="2013-11" db="EMBL/GenBank/DDBJ databases">
        <title>Opisthorchis viverrini - life in the bile duct.</title>
        <authorList>
            <person name="Young N.D."/>
            <person name="Nagarajan N."/>
            <person name="Lin S.J."/>
            <person name="Korhonen P.K."/>
            <person name="Jex A.R."/>
            <person name="Hall R.S."/>
            <person name="Safavi-Hemami H."/>
            <person name="Kaewkong W."/>
            <person name="Bertrand D."/>
            <person name="Gao S."/>
            <person name="Seet Q."/>
            <person name="Wongkham S."/>
            <person name="Teh B.T."/>
            <person name="Wongkham C."/>
            <person name="Intapan P.M."/>
            <person name="Maleewong W."/>
            <person name="Yang X."/>
            <person name="Hu M."/>
            <person name="Wang Z."/>
            <person name="Hofmann A."/>
            <person name="Sternberg P.W."/>
            <person name="Tan P."/>
            <person name="Wang J."/>
            <person name="Gasser R.B."/>
        </authorList>
    </citation>
    <scope>NUCLEOTIDE SEQUENCE [LARGE SCALE GENOMIC DNA]</scope>
</reference>